<dbReference type="AlphaFoldDB" id="E7FSR6"/>
<protein>
    <submittedName>
        <fullName evidence="1">Uncharacterized protein</fullName>
    </submittedName>
</protein>
<comment type="caution">
    <text evidence="1">The sequence shown here is derived from an EMBL/GenBank/DDBJ whole genome shotgun (WGS) entry which is preliminary data.</text>
</comment>
<dbReference type="HOGENOM" id="CLU_434636_0_0_9"/>
<reference evidence="1 2" key="1">
    <citation type="submission" date="2011-01" db="EMBL/GenBank/DDBJ databases">
        <authorList>
            <person name="Muzny D."/>
            <person name="Qin X."/>
            <person name="Buhay C."/>
            <person name="Dugan-Rocha S."/>
            <person name="Ding Y."/>
            <person name="Chen G."/>
            <person name="Hawes A."/>
            <person name="Holder M."/>
            <person name="Jhangiani S."/>
            <person name="Johnson A."/>
            <person name="Khan Z."/>
            <person name="Li Z."/>
            <person name="Liu W."/>
            <person name="Liu X."/>
            <person name="Perez L."/>
            <person name="Shen H."/>
            <person name="Wang Q."/>
            <person name="Watt J."/>
            <person name="Xi L."/>
            <person name="Xin Y."/>
            <person name="Zhou J."/>
            <person name="Deng J."/>
            <person name="Jiang H."/>
            <person name="Liu Y."/>
            <person name="Qu J."/>
            <person name="Song X.-Z."/>
            <person name="Zhang L."/>
            <person name="Villasana D."/>
            <person name="Johnson A."/>
            <person name="Liu J."/>
            <person name="Liyanage D."/>
            <person name="Lorensuhewa L."/>
            <person name="Robinson T."/>
            <person name="Song A."/>
            <person name="Song B.-B."/>
            <person name="Dinh H."/>
            <person name="Thornton R."/>
            <person name="Coyle M."/>
            <person name="Francisco L."/>
            <person name="Jackson L."/>
            <person name="Javaid M."/>
            <person name="Korchina V."/>
            <person name="Kovar C."/>
            <person name="Mata R."/>
            <person name="Mathew T."/>
            <person name="Ngo R."/>
            <person name="Nguyen L."/>
            <person name="Nguyen N."/>
            <person name="Okwuonu G."/>
            <person name="Ongeri F."/>
            <person name="Pham C."/>
            <person name="Simmons D."/>
            <person name="Wilczek-Boney K."/>
            <person name="Hale W."/>
            <person name="Jakkamsetti A."/>
            <person name="Pham P."/>
            <person name="Ruth R."/>
            <person name="San Lucas F."/>
            <person name="Warren J."/>
            <person name="Zhang J."/>
            <person name="Zhao Z."/>
            <person name="Zhou C."/>
            <person name="Zhu D."/>
            <person name="Lee S."/>
            <person name="Bess C."/>
            <person name="Blankenburg K."/>
            <person name="Forbes L."/>
            <person name="Fu Q."/>
            <person name="Gubbala S."/>
            <person name="Hirani K."/>
            <person name="Jayaseelan J.C."/>
            <person name="Lara F."/>
            <person name="Munidasa M."/>
            <person name="Palculict T."/>
            <person name="Patil S."/>
            <person name="Pu L.-L."/>
            <person name="Saada N."/>
            <person name="Tang L."/>
            <person name="Weissenberger G."/>
            <person name="Zhu Y."/>
            <person name="Hemphill L."/>
            <person name="Shang Y."/>
            <person name="Youmans B."/>
            <person name="Ayvaz T."/>
            <person name="Ross M."/>
            <person name="Santibanez J."/>
            <person name="Aqrawi P."/>
            <person name="Gross S."/>
            <person name="Joshi V."/>
            <person name="Fowler G."/>
            <person name="Nazareth L."/>
            <person name="Reid J."/>
            <person name="Worley K."/>
            <person name="Petrosino J."/>
            <person name="Highlander S."/>
            <person name="Gibbs R."/>
        </authorList>
    </citation>
    <scope>NUCLEOTIDE SEQUENCE [LARGE SCALE GENOMIC DNA]</scope>
    <source>
        <strain evidence="1 2">ATCC 25644</strain>
    </source>
</reference>
<dbReference type="RefSeq" id="WP_003692744.1">
    <property type="nucleotide sequence ID" value="NZ_AFYE01000009.1"/>
</dbReference>
<dbReference type="Proteomes" id="UP000004099">
    <property type="component" value="Unassembled WGS sequence"/>
</dbReference>
<name>E7FSR6_9LACO</name>
<dbReference type="EMBL" id="ACGS02000047">
    <property type="protein sequence ID" value="EFZ33949.1"/>
    <property type="molecule type" value="Genomic_DNA"/>
</dbReference>
<accession>E7FSR6</accession>
<gene>
    <name evidence="1" type="ORF">HMPREF0542_11943</name>
</gene>
<evidence type="ECO:0000313" key="2">
    <source>
        <dbReference type="Proteomes" id="UP000004099"/>
    </source>
</evidence>
<organism evidence="1 2">
    <name type="scientific">Ligilactobacillus ruminis ATCC 25644</name>
    <dbReference type="NCBI Taxonomy" id="525362"/>
    <lineage>
        <taxon>Bacteria</taxon>
        <taxon>Bacillati</taxon>
        <taxon>Bacillota</taxon>
        <taxon>Bacilli</taxon>
        <taxon>Lactobacillales</taxon>
        <taxon>Lactobacillaceae</taxon>
        <taxon>Ligilactobacillus</taxon>
    </lineage>
</organism>
<sequence length="629" mass="74672">MGKKFKGFLNKEYVGSIEEVNKHSDQFYKDFASYIYNNVQKGREYSKLYRFVDLLKISDIYVTDMGDVIGSKYDNLLEWILTLNVDKDIYNKINRMWKELKLLQIIKSDYLGNSDNDPYDFIQKCNYIFDEEYIKQKENKSVYASSNMENAISATSYYFKRIDNISIELLNKQNNINLGFYDFNFVQIVQMWKFSDAQIVQDSNGKIIVDNINDISNAFVVTRNLNKDNRNLYRNISLSKLEMPSINDYLIGLGEELFFGLDETDINSDMRFRMLRGTTLYGITMPRWIECLQIIRKVITDEYEKYHKYFININRLNIESADYYEIRQIALILHFHNDFLDTPFLVLNKEIFVYVPAIIIGDAVHYLNVAIKYSKDRSIQNIRGNNFENTIGRLLDYHGNDFCKSENDICGNTIKVIYSERSRQHEIDLLATDDDEQVAQFECKTFMDPFGYRDYRIEIDKMLAGQTNGYLENDFSHFKSLKNDGHNIISNNVKNQSTISRNKSVSNWFNKSRNWNDMYMIFISNYIFPNKMVKEWNDRYSIYFIHWFELNRLIKKVPLDEDYVVENGNKFLSSKIETSITDKFNRKNIMRISEGQYISNLVNHRFRGNSKVVVKKIETIPNVYLRYYE</sequence>
<dbReference type="PATRIC" id="fig|525362.12.peg.2097"/>
<evidence type="ECO:0000313" key="1">
    <source>
        <dbReference type="EMBL" id="EFZ33949.1"/>
    </source>
</evidence>
<proteinExistence type="predicted"/>